<accession>A0ABT9NMH0</accession>
<dbReference type="EMBL" id="JAUSQM010000001">
    <property type="protein sequence ID" value="MDP9821619.1"/>
    <property type="molecule type" value="Genomic_DNA"/>
</dbReference>
<dbReference type="InterPro" id="IPR014755">
    <property type="entry name" value="Cu-Rt/internalin_Ig-like"/>
</dbReference>
<dbReference type="Proteomes" id="UP001240447">
    <property type="component" value="Unassembled WGS sequence"/>
</dbReference>
<feature type="signal peptide" evidence="2">
    <location>
        <begin position="1"/>
        <end position="31"/>
    </location>
</feature>
<dbReference type="PANTHER" id="PTHR30032">
    <property type="entry name" value="N-ACETYLMURAMOYL-L-ALANINE AMIDASE-RELATED"/>
    <property type="match status" value="1"/>
</dbReference>
<gene>
    <name evidence="3" type="ORF">J2S59_001428</name>
</gene>
<dbReference type="InterPro" id="IPR007253">
    <property type="entry name" value="Cell_wall-bd_2"/>
</dbReference>
<sequence length="959" mass="95755">MSKPNIGWRKAGIASLATTALVCTSVFTAGAASAVPGFEFERVAGQTRYDTSAETAQRFGNANTVILASGESGRFADALAANFLAGDRNAPVILTQGDSTPTSVRNAIEASGADNVIIVGGELAVSAAQEAALRADYTVERISGRTRFDTAAAIIAEGDGAGTSNVALIASGTGFADALAAGPLAFAGNHPLGLVNADSAPQEVIDALLAADVDEAIIVGGLNAVSDAVKDQLEAAGITVIERFEGGNRADTSRLVAEYAVQNMGFTNESVNVASGRPQGEGADALGAGALSGQTQTPLLITAGEGVAGPDLLAYLEDNAATLEDGLLFGGPLAVPANVEAQMEAAAGAEGEEPPPASNADYAVTPAEAATLPFSLAADDPSTAADERTQGVRRYTVSGLDDTRTYQIQLFDAANVIRTGQVVSFADAETNADGTTGNNVADRGTVDARITSVNNSTPGVGTETTTATPVNGTIVFTVNSAQADAVTPVVFFNGAGGTAGLDLAADNTPTEEFGVGGTTTWTAPAATSEASATGTVTAVDKDANTVTFGVGPAARTYSYDANDTFALSGATPPARTLEQFEAALNRGDTVTVAPYYANSALSSQWTLTDSSPRVTGAAVAGSGASSNDVTVTVTPTAPSTAATYSSFIIQRAQGAAPAPGDFATIATITAADDADRNAAGIQYVDENLPAGQYTYRVAGIVDGDQSPWAAAGTVNSVTPGPDTTRPTAVDTRFSTTGGLAGQLDQGDVFKVVFDETMAAPAAGATLQVRDTDGTIANLVNGTNATFALNTAAETVGDVSRQAGRVLTVTLTGAPTILQAGGTVGVQNPADIVDSSGIADLAGNRFNVSTGDVTIDVEPVDQTPPVVTAPAAAPVAGATTVTFTANEALNPATVQTGDFTVTGGATQPAVTGVAVSPDGRTITVTTGALVTGNVVTLAANSVADTTGNTGPTAPVSTVAV</sequence>
<dbReference type="InterPro" id="IPR051922">
    <property type="entry name" value="Bact_Sporulation_Assoc"/>
</dbReference>
<name>A0ABT9NMH0_9ACTN</name>
<comment type="caution">
    <text evidence="3">The sequence shown here is derived from an EMBL/GenBank/DDBJ whole genome shotgun (WGS) entry which is preliminary data.</text>
</comment>
<dbReference type="RefSeq" id="WP_181641418.1">
    <property type="nucleotide sequence ID" value="NZ_CCXJ01000025.1"/>
</dbReference>
<evidence type="ECO:0000313" key="3">
    <source>
        <dbReference type="EMBL" id="MDP9821619.1"/>
    </source>
</evidence>
<proteinExistence type="predicted"/>
<keyword evidence="4" id="KW-1185">Reference proteome</keyword>
<dbReference type="Pfam" id="PF04122">
    <property type="entry name" value="CW_binding_2"/>
    <property type="match status" value="3"/>
</dbReference>
<evidence type="ECO:0000313" key="4">
    <source>
        <dbReference type="Proteomes" id="UP001240447"/>
    </source>
</evidence>
<keyword evidence="1 2" id="KW-0732">Signal</keyword>
<reference evidence="3 4" key="1">
    <citation type="submission" date="2023-07" db="EMBL/GenBank/DDBJ databases">
        <title>Sequencing the genomes of 1000 actinobacteria strains.</title>
        <authorList>
            <person name="Klenk H.-P."/>
        </authorList>
    </citation>
    <scope>NUCLEOTIDE SEQUENCE [LARGE SCALE GENOMIC DNA]</scope>
    <source>
        <strain evidence="3 4">GD13</strain>
    </source>
</reference>
<protein>
    <submittedName>
        <fullName evidence="3">Cell wall-binding protein</fullName>
    </submittedName>
</protein>
<evidence type="ECO:0000256" key="2">
    <source>
        <dbReference type="SAM" id="SignalP"/>
    </source>
</evidence>
<dbReference type="PANTHER" id="PTHR30032:SF8">
    <property type="entry name" value="GERMINATION-SPECIFIC N-ACETYLMURAMOYL-L-ALANINE AMIDASE"/>
    <property type="match status" value="1"/>
</dbReference>
<dbReference type="Gene3D" id="2.60.40.1220">
    <property type="match status" value="1"/>
</dbReference>
<feature type="chain" id="PRO_5047218019" evidence="2">
    <location>
        <begin position="32"/>
        <end position="959"/>
    </location>
</feature>
<dbReference type="Gene3D" id="3.40.50.12090">
    <property type="match status" value="2"/>
</dbReference>
<organism evidence="3 4">
    <name type="scientific">Nocardioides massiliensis</name>
    <dbReference type="NCBI Taxonomy" id="1325935"/>
    <lineage>
        <taxon>Bacteria</taxon>
        <taxon>Bacillati</taxon>
        <taxon>Actinomycetota</taxon>
        <taxon>Actinomycetes</taxon>
        <taxon>Propionibacteriales</taxon>
        <taxon>Nocardioidaceae</taxon>
        <taxon>Nocardioides</taxon>
    </lineage>
</organism>
<evidence type="ECO:0000256" key="1">
    <source>
        <dbReference type="ARBA" id="ARBA00022729"/>
    </source>
</evidence>